<reference evidence="2 3" key="1">
    <citation type="submission" date="2016-10" db="EMBL/GenBank/DDBJ databases">
        <authorList>
            <person name="de Groot N.N."/>
        </authorList>
    </citation>
    <scope>NUCLEOTIDE SEQUENCE [LARGE SCALE GENOMIC DNA]</scope>
    <source>
        <strain evidence="2 3">CPCC 100156</strain>
    </source>
</reference>
<dbReference type="Pfam" id="PF03401">
    <property type="entry name" value="TctC"/>
    <property type="match status" value="1"/>
</dbReference>
<dbReference type="Proteomes" id="UP000198925">
    <property type="component" value="Unassembled WGS sequence"/>
</dbReference>
<protein>
    <submittedName>
        <fullName evidence="2">Tripartite tricarboxylate transporter family receptor</fullName>
    </submittedName>
</protein>
<dbReference type="Gene3D" id="3.40.190.150">
    <property type="entry name" value="Bordetella uptake gene, domain 1"/>
    <property type="match status" value="1"/>
</dbReference>
<evidence type="ECO:0000313" key="2">
    <source>
        <dbReference type="EMBL" id="SDD04482.1"/>
    </source>
</evidence>
<dbReference type="Gene3D" id="3.40.190.10">
    <property type="entry name" value="Periplasmic binding protein-like II"/>
    <property type="match status" value="1"/>
</dbReference>
<evidence type="ECO:0000313" key="3">
    <source>
        <dbReference type="Proteomes" id="UP000198925"/>
    </source>
</evidence>
<accession>A0A1G6RIM7</accession>
<dbReference type="SUPFAM" id="SSF53850">
    <property type="entry name" value="Periplasmic binding protein-like II"/>
    <property type="match status" value="1"/>
</dbReference>
<gene>
    <name evidence="2" type="ORF">SAMN04487779_100427</name>
</gene>
<keyword evidence="2" id="KW-0675">Receptor</keyword>
<evidence type="ECO:0000256" key="1">
    <source>
        <dbReference type="ARBA" id="ARBA00006987"/>
    </source>
</evidence>
<dbReference type="AlphaFoldDB" id="A0A1G6RIM7"/>
<sequence>MGRREALEALDLLGVVAETPLIIAASPNQPIRSARDLVETLKQGNARLNISGGGTGLQSPAYRCYTLLQRMINARADYVPYRTAAAALQDTLAGSVHIFVGSLAIADEAIRTGRLMPLARLSSAVAPGFEALPTLDQFIPGFRFSVWTGIMSPRGAPQAIRDMLSSDIIAAAQAPAFREQIGSIGLVPLALGRSEAMQLVRLEIDLWLDRWCCRGGG</sequence>
<dbReference type="PANTHER" id="PTHR42928:SF5">
    <property type="entry name" value="BLR1237 PROTEIN"/>
    <property type="match status" value="1"/>
</dbReference>
<dbReference type="InterPro" id="IPR042100">
    <property type="entry name" value="Bug_dom1"/>
</dbReference>
<dbReference type="EMBL" id="FMZX01000004">
    <property type="protein sequence ID" value="SDD04482.1"/>
    <property type="molecule type" value="Genomic_DNA"/>
</dbReference>
<dbReference type="InterPro" id="IPR005064">
    <property type="entry name" value="BUG"/>
</dbReference>
<comment type="similarity">
    <text evidence="1">Belongs to the UPF0065 (bug) family.</text>
</comment>
<dbReference type="PANTHER" id="PTHR42928">
    <property type="entry name" value="TRICARBOXYLATE-BINDING PROTEIN"/>
    <property type="match status" value="1"/>
</dbReference>
<keyword evidence="3" id="KW-1185">Reference proteome</keyword>
<name>A0A1G6RIM7_9PROT</name>
<organism evidence="2 3">
    <name type="scientific">Belnapia rosea</name>
    <dbReference type="NCBI Taxonomy" id="938405"/>
    <lineage>
        <taxon>Bacteria</taxon>
        <taxon>Pseudomonadati</taxon>
        <taxon>Pseudomonadota</taxon>
        <taxon>Alphaproteobacteria</taxon>
        <taxon>Acetobacterales</taxon>
        <taxon>Roseomonadaceae</taxon>
        <taxon>Belnapia</taxon>
    </lineage>
</organism>
<proteinExistence type="inferred from homology"/>